<evidence type="ECO:0000256" key="3">
    <source>
        <dbReference type="ARBA" id="ARBA00023274"/>
    </source>
</evidence>
<dbReference type="PANTHER" id="PTHR43168">
    <property type="entry name" value="50S RIBOSOMAL PROTEIN L33, CHLOROPLASTIC"/>
    <property type="match status" value="1"/>
</dbReference>
<organism evidence="6 7">
    <name type="scientific">Symplocastrum torsivum CPER-KK1</name>
    <dbReference type="NCBI Taxonomy" id="450513"/>
    <lineage>
        <taxon>Bacteria</taxon>
        <taxon>Bacillati</taxon>
        <taxon>Cyanobacteriota</taxon>
        <taxon>Cyanophyceae</taxon>
        <taxon>Oscillatoriophycideae</taxon>
        <taxon>Oscillatoriales</taxon>
        <taxon>Microcoleaceae</taxon>
        <taxon>Symplocastrum</taxon>
    </lineage>
</organism>
<dbReference type="SUPFAM" id="SSF57829">
    <property type="entry name" value="Zn-binding ribosomal proteins"/>
    <property type="match status" value="1"/>
</dbReference>
<dbReference type="Proteomes" id="UP000753908">
    <property type="component" value="Unassembled WGS sequence"/>
</dbReference>
<dbReference type="InterPro" id="IPR018264">
    <property type="entry name" value="Ribosomal_bL33_CS"/>
</dbReference>
<reference evidence="6" key="2">
    <citation type="journal article" date="2022" name="Microbiol. Resour. Announc.">
        <title>Metagenome Sequencing to Explore Phylogenomics of Terrestrial Cyanobacteria.</title>
        <authorList>
            <person name="Ward R.D."/>
            <person name="Stajich J.E."/>
            <person name="Johansen J.R."/>
            <person name="Huntemann M."/>
            <person name="Clum A."/>
            <person name="Foster B."/>
            <person name="Foster B."/>
            <person name="Roux S."/>
            <person name="Palaniappan K."/>
            <person name="Varghese N."/>
            <person name="Mukherjee S."/>
            <person name="Reddy T.B.K."/>
            <person name="Daum C."/>
            <person name="Copeland A."/>
            <person name="Chen I.A."/>
            <person name="Ivanova N.N."/>
            <person name="Kyrpides N.C."/>
            <person name="Shapiro N."/>
            <person name="Eloe-Fadrosh E.A."/>
            <person name="Pietrasiak N."/>
        </authorList>
    </citation>
    <scope>NUCLEOTIDE SEQUENCE</scope>
    <source>
        <strain evidence="6">CPER-KK1</strain>
    </source>
</reference>
<evidence type="ECO:0000256" key="2">
    <source>
        <dbReference type="ARBA" id="ARBA00022980"/>
    </source>
</evidence>
<dbReference type="NCBIfam" id="NF001860">
    <property type="entry name" value="PRK00595.1"/>
    <property type="match status" value="1"/>
</dbReference>
<dbReference type="NCBIfam" id="TIGR01023">
    <property type="entry name" value="rpmG_bact"/>
    <property type="match status" value="1"/>
</dbReference>
<evidence type="ECO:0000313" key="6">
    <source>
        <dbReference type="EMBL" id="MBW4546114.1"/>
    </source>
</evidence>
<dbReference type="GO" id="GO:1990904">
    <property type="term" value="C:ribonucleoprotein complex"/>
    <property type="evidence" value="ECO:0007669"/>
    <property type="project" value="UniProtKB-KW"/>
</dbReference>
<dbReference type="GO" id="GO:0006412">
    <property type="term" value="P:translation"/>
    <property type="evidence" value="ECO:0007669"/>
    <property type="project" value="UniProtKB-UniRule"/>
</dbReference>
<gene>
    <name evidence="5 6" type="primary">rpmG</name>
    <name evidence="5" type="synonym">rpl33</name>
    <name evidence="6" type="ORF">KME25_16945</name>
</gene>
<dbReference type="GO" id="GO:0003735">
    <property type="term" value="F:structural constituent of ribosome"/>
    <property type="evidence" value="ECO:0007669"/>
    <property type="project" value="InterPro"/>
</dbReference>
<comment type="caution">
    <text evidence="6">The sequence shown here is derived from an EMBL/GenBank/DDBJ whole genome shotgun (WGS) entry which is preliminary data.</text>
</comment>
<sequence length="64" mass="7449">MASKKGVRIIITLECTECRSNPDKRSPGVSRYTTMKNRRNTTARLELKKFCTHCNKHTTHKEIK</sequence>
<proteinExistence type="inferred from homology"/>
<name>A0A951PNW8_9CYAN</name>
<evidence type="ECO:0000256" key="4">
    <source>
        <dbReference type="ARBA" id="ARBA00035176"/>
    </source>
</evidence>
<keyword evidence="3 5" id="KW-0687">Ribonucleoprotein</keyword>
<evidence type="ECO:0000313" key="7">
    <source>
        <dbReference type="Proteomes" id="UP000753908"/>
    </source>
</evidence>
<accession>A0A951PNW8</accession>
<keyword evidence="2 5" id="KW-0689">Ribosomal protein</keyword>
<dbReference type="HAMAP" id="MF_00294">
    <property type="entry name" value="Ribosomal_bL33"/>
    <property type="match status" value="1"/>
</dbReference>
<dbReference type="Gene3D" id="2.20.28.120">
    <property type="entry name" value="Ribosomal protein L33"/>
    <property type="match status" value="1"/>
</dbReference>
<dbReference type="NCBIfam" id="NF001764">
    <property type="entry name" value="PRK00504.1"/>
    <property type="match status" value="1"/>
</dbReference>
<evidence type="ECO:0000256" key="1">
    <source>
        <dbReference type="ARBA" id="ARBA00007596"/>
    </source>
</evidence>
<dbReference type="EMBL" id="JAHHIF010000021">
    <property type="protein sequence ID" value="MBW4546114.1"/>
    <property type="molecule type" value="Genomic_DNA"/>
</dbReference>
<dbReference type="InterPro" id="IPR001705">
    <property type="entry name" value="Ribosomal_bL33"/>
</dbReference>
<dbReference type="Pfam" id="PF00471">
    <property type="entry name" value="Ribosomal_L33"/>
    <property type="match status" value="1"/>
</dbReference>
<dbReference type="AlphaFoldDB" id="A0A951PNW8"/>
<dbReference type="PROSITE" id="PS00582">
    <property type="entry name" value="RIBOSOMAL_L33"/>
    <property type="match status" value="1"/>
</dbReference>
<protein>
    <recommendedName>
        <fullName evidence="4 5">Large ribosomal subunit protein bL33</fullName>
    </recommendedName>
</protein>
<dbReference type="PANTHER" id="PTHR43168:SF2">
    <property type="entry name" value="LARGE RIBOSOMAL SUBUNIT PROTEIN BL33C"/>
    <property type="match status" value="1"/>
</dbReference>
<dbReference type="GO" id="GO:0005737">
    <property type="term" value="C:cytoplasm"/>
    <property type="evidence" value="ECO:0007669"/>
    <property type="project" value="UniProtKB-ARBA"/>
</dbReference>
<dbReference type="GO" id="GO:0005840">
    <property type="term" value="C:ribosome"/>
    <property type="evidence" value="ECO:0007669"/>
    <property type="project" value="UniProtKB-KW"/>
</dbReference>
<comment type="similarity">
    <text evidence="1 5">Belongs to the bacterial ribosomal protein bL33 family.</text>
</comment>
<dbReference type="InterPro" id="IPR038584">
    <property type="entry name" value="Ribosomal_bL33_sf"/>
</dbReference>
<evidence type="ECO:0000256" key="5">
    <source>
        <dbReference type="HAMAP-Rule" id="MF_00294"/>
    </source>
</evidence>
<dbReference type="InterPro" id="IPR011332">
    <property type="entry name" value="Ribosomal_zn-bd"/>
</dbReference>
<reference evidence="6" key="1">
    <citation type="submission" date="2021-05" db="EMBL/GenBank/DDBJ databases">
        <authorList>
            <person name="Pietrasiak N."/>
            <person name="Ward R."/>
            <person name="Stajich J.E."/>
            <person name="Kurbessoian T."/>
        </authorList>
    </citation>
    <scope>NUCLEOTIDE SEQUENCE</scope>
    <source>
        <strain evidence="6">CPER-KK1</strain>
    </source>
</reference>